<dbReference type="InterPro" id="IPR006062">
    <property type="entry name" value="His_biosynth"/>
</dbReference>
<evidence type="ECO:0000313" key="12">
    <source>
        <dbReference type="EMBL" id="RDY65553.1"/>
    </source>
</evidence>
<dbReference type="FunFam" id="3.20.20.70:FF:000009">
    <property type="entry name" value="1-(5-phosphoribosyl)-5-[(5-phosphoribosylamino)methylideneamino] imidazole-4-carboxamide isomerase"/>
    <property type="match status" value="1"/>
</dbReference>
<name>A0A3D8V8E7_9GAMM</name>
<dbReference type="Pfam" id="PF00977">
    <property type="entry name" value="His_biosynth"/>
    <property type="match status" value="1"/>
</dbReference>
<dbReference type="InterPro" id="IPR023016">
    <property type="entry name" value="HisA/PriA"/>
</dbReference>
<keyword evidence="7 9" id="KW-0368">Histidine biosynthesis</keyword>
<dbReference type="Proteomes" id="UP000256829">
    <property type="component" value="Unassembled WGS sequence"/>
</dbReference>
<comment type="pathway">
    <text evidence="3 9 11">Amino-acid biosynthesis; L-histidine biosynthesis; L-histidine from 5-phospho-alpha-D-ribose 1-diphosphate: step 4/9.</text>
</comment>
<dbReference type="GO" id="GO:0005737">
    <property type="term" value="C:cytoplasm"/>
    <property type="evidence" value="ECO:0007669"/>
    <property type="project" value="UniProtKB-SubCell"/>
</dbReference>
<keyword evidence="8 9" id="KW-0413">Isomerase</keyword>
<dbReference type="PANTHER" id="PTHR43090">
    <property type="entry name" value="1-(5-PHOSPHORIBOSYL)-5-[(5-PHOSPHORIBOSYLAMINO)METHYLIDENEAMINO] IMIDAZOLE-4-CARBOXAMIDE ISOMERASE"/>
    <property type="match status" value="1"/>
</dbReference>
<dbReference type="PANTHER" id="PTHR43090:SF2">
    <property type="entry name" value="1-(5-PHOSPHORIBOSYL)-5-[(5-PHOSPHORIBOSYLAMINO)METHYLIDENEAMINO] IMIDAZOLE-4-CARBOXAMIDE ISOMERASE"/>
    <property type="match status" value="1"/>
</dbReference>
<evidence type="ECO:0000256" key="11">
    <source>
        <dbReference type="RuleBase" id="RU003658"/>
    </source>
</evidence>
<dbReference type="HAMAP" id="MF_01014">
    <property type="entry name" value="HisA"/>
    <property type="match status" value="1"/>
</dbReference>
<evidence type="ECO:0000256" key="1">
    <source>
        <dbReference type="ARBA" id="ARBA00000901"/>
    </source>
</evidence>
<comment type="catalytic activity">
    <reaction evidence="1 9 11">
        <text>1-(5-phospho-beta-D-ribosyl)-5-[(5-phospho-beta-D-ribosylamino)methylideneamino]imidazole-4-carboxamide = 5-[(5-phospho-1-deoxy-D-ribulos-1-ylimino)methylamino]-1-(5-phospho-beta-D-ribosyl)imidazole-4-carboxamide</text>
        <dbReference type="Rhea" id="RHEA:15469"/>
        <dbReference type="ChEBI" id="CHEBI:58435"/>
        <dbReference type="ChEBI" id="CHEBI:58525"/>
        <dbReference type="EC" id="5.3.1.16"/>
    </reaction>
</comment>
<sequence>MNALASTMQRKDFELYPAIDVRDGRVVRLHQGDYGRETRYAPTPLELASQYADSGASWLHLVDLDAAREGGYTLRPFVRELVATTGLNVQTGGGVRSEDDVALILDAGAQRVVVGSLAVREPDRVLRWIERFGAERITVALDARQDDSGTWRLPTAGWTQDSGVELESLVRRFADGGLKHLLCTDIARDGMLAGPNLSLYRHLSTLAPALRMQASGGVRDIDDIEGARDAGCAGAVLGKALIEGRFALNDALQRARSC</sequence>
<feature type="active site" description="Proton donor" evidence="9">
    <location>
        <position position="142"/>
    </location>
</feature>
<dbReference type="InterPro" id="IPR006063">
    <property type="entry name" value="HisA_bact_arch"/>
</dbReference>
<comment type="subcellular location">
    <subcellularLocation>
        <location evidence="2 9 11">Cytoplasm</location>
    </subcellularLocation>
</comment>
<comment type="similarity">
    <text evidence="4 9 10">Belongs to the HisA/HisF family.</text>
</comment>
<organism evidence="12 13">
    <name type="scientific">Lysobacter soli</name>
    <dbReference type="NCBI Taxonomy" id="453783"/>
    <lineage>
        <taxon>Bacteria</taxon>
        <taxon>Pseudomonadati</taxon>
        <taxon>Pseudomonadota</taxon>
        <taxon>Gammaproteobacteria</taxon>
        <taxon>Lysobacterales</taxon>
        <taxon>Lysobacteraceae</taxon>
        <taxon>Lysobacter</taxon>
    </lineage>
</organism>
<dbReference type="CDD" id="cd04732">
    <property type="entry name" value="HisA"/>
    <property type="match status" value="1"/>
</dbReference>
<dbReference type="InterPro" id="IPR044524">
    <property type="entry name" value="Isoase_HisA-like"/>
</dbReference>
<accession>A0A3D8V8E7</accession>
<feature type="active site" description="Proton acceptor" evidence="9">
    <location>
        <position position="20"/>
    </location>
</feature>
<keyword evidence="5 9" id="KW-0963">Cytoplasm</keyword>
<keyword evidence="13" id="KW-1185">Reference proteome</keyword>
<dbReference type="SUPFAM" id="SSF51366">
    <property type="entry name" value="Ribulose-phoshate binding barrel"/>
    <property type="match status" value="1"/>
</dbReference>
<dbReference type="GO" id="GO:0003949">
    <property type="term" value="F:1-(5-phosphoribosyl)-5-[(5-phosphoribosylamino)methylideneamino]imidazole-4-carboxamide isomerase activity"/>
    <property type="evidence" value="ECO:0007669"/>
    <property type="project" value="UniProtKB-UniRule"/>
</dbReference>
<dbReference type="EC" id="5.3.1.16" evidence="9 11"/>
<keyword evidence="6 9" id="KW-0028">Amino-acid biosynthesis</keyword>
<evidence type="ECO:0000256" key="4">
    <source>
        <dbReference type="ARBA" id="ARBA00009667"/>
    </source>
</evidence>
<dbReference type="Gene3D" id="3.20.20.70">
    <property type="entry name" value="Aldolase class I"/>
    <property type="match status" value="1"/>
</dbReference>
<dbReference type="NCBIfam" id="TIGR00007">
    <property type="entry name" value="1-(5-phosphoribosyl)-5-[(5-phosphoribosylamino)methylideneamino]imidazole-4-carboxamide isomerase"/>
    <property type="match status" value="1"/>
</dbReference>
<dbReference type="UniPathway" id="UPA00031">
    <property type="reaction ID" value="UER00009"/>
</dbReference>
<evidence type="ECO:0000256" key="8">
    <source>
        <dbReference type="ARBA" id="ARBA00023235"/>
    </source>
</evidence>
<dbReference type="InterPro" id="IPR013785">
    <property type="entry name" value="Aldolase_TIM"/>
</dbReference>
<evidence type="ECO:0000256" key="5">
    <source>
        <dbReference type="ARBA" id="ARBA00022490"/>
    </source>
</evidence>
<dbReference type="EMBL" id="QTJR01000017">
    <property type="protein sequence ID" value="RDY65553.1"/>
    <property type="molecule type" value="Genomic_DNA"/>
</dbReference>
<evidence type="ECO:0000256" key="2">
    <source>
        <dbReference type="ARBA" id="ARBA00004496"/>
    </source>
</evidence>
<protein>
    <recommendedName>
        <fullName evidence="9 11">1-(5-phosphoribosyl)-5-[(5-phosphoribosylamino)methylideneamino] imidazole-4-carboxamide isomerase</fullName>
        <ecNumber evidence="9 11">5.3.1.16</ecNumber>
    </recommendedName>
    <alternativeName>
        <fullName evidence="9">Phosphoribosylformimino-5-aminoimidazole carboxamide ribotide isomerase</fullName>
    </alternativeName>
</protein>
<proteinExistence type="inferred from homology"/>
<gene>
    <name evidence="9 12" type="primary">hisA</name>
    <name evidence="12" type="ORF">DX912_17155</name>
</gene>
<dbReference type="GO" id="GO:0000162">
    <property type="term" value="P:L-tryptophan biosynthetic process"/>
    <property type="evidence" value="ECO:0007669"/>
    <property type="project" value="TreeGrafter"/>
</dbReference>
<evidence type="ECO:0000313" key="13">
    <source>
        <dbReference type="Proteomes" id="UP000256829"/>
    </source>
</evidence>
<comment type="caution">
    <text evidence="12">The sequence shown here is derived from an EMBL/GenBank/DDBJ whole genome shotgun (WGS) entry which is preliminary data.</text>
</comment>
<dbReference type="GO" id="GO:0000105">
    <property type="term" value="P:L-histidine biosynthetic process"/>
    <property type="evidence" value="ECO:0007669"/>
    <property type="project" value="UniProtKB-UniRule"/>
</dbReference>
<evidence type="ECO:0000256" key="9">
    <source>
        <dbReference type="HAMAP-Rule" id="MF_01014"/>
    </source>
</evidence>
<reference evidence="12 13" key="1">
    <citation type="submission" date="2018-08" db="EMBL/GenBank/DDBJ databases">
        <title>Lysobacter soli KCTC 22011, whole genome shotgun sequence.</title>
        <authorList>
            <person name="Zhang X."/>
            <person name="Feng G."/>
            <person name="Zhu H."/>
        </authorList>
    </citation>
    <scope>NUCLEOTIDE SEQUENCE [LARGE SCALE GENOMIC DNA]</scope>
    <source>
        <strain evidence="12 13">KCTC 22011</strain>
    </source>
</reference>
<dbReference type="AlphaFoldDB" id="A0A3D8V8E7"/>
<evidence type="ECO:0000256" key="3">
    <source>
        <dbReference type="ARBA" id="ARBA00005133"/>
    </source>
</evidence>
<evidence type="ECO:0000256" key="10">
    <source>
        <dbReference type="RuleBase" id="RU003657"/>
    </source>
</evidence>
<evidence type="ECO:0000256" key="6">
    <source>
        <dbReference type="ARBA" id="ARBA00022605"/>
    </source>
</evidence>
<dbReference type="InterPro" id="IPR011060">
    <property type="entry name" value="RibuloseP-bd_barrel"/>
</dbReference>
<evidence type="ECO:0000256" key="7">
    <source>
        <dbReference type="ARBA" id="ARBA00023102"/>
    </source>
</evidence>